<dbReference type="NCBIfam" id="NF008473">
    <property type="entry name" value="PRK11370.1"/>
    <property type="match status" value="1"/>
</dbReference>
<dbReference type="EMBL" id="LXHC01000028">
    <property type="protein sequence ID" value="OAU94723.1"/>
    <property type="molecule type" value="Genomic_DNA"/>
</dbReference>
<organism evidence="3 5">
    <name type="scientific">Moraxella catarrhalis</name>
    <name type="common">Branhamella catarrhalis</name>
    <dbReference type="NCBI Taxonomy" id="480"/>
    <lineage>
        <taxon>Bacteria</taxon>
        <taxon>Pseudomonadati</taxon>
        <taxon>Pseudomonadota</taxon>
        <taxon>Gammaproteobacteria</taxon>
        <taxon>Moraxellales</taxon>
        <taxon>Moraxellaceae</taxon>
        <taxon>Moraxella</taxon>
    </lineage>
</organism>
<dbReference type="SUPFAM" id="SSF54909">
    <property type="entry name" value="Dimeric alpha+beta barrel"/>
    <property type="match status" value="1"/>
</dbReference>
<dbReference type="PANTHER" id="PTHR33606">
    <property type="entry name" value="PROTEIN YCII"/>
    <property type="match status" value="1"/>
</dbReference>
<accession>A0A198UE65</accession>
<dbReference type="Gene3D" id="3.30.70.1060">
    <property type="entry name" value="Dimeric alpha+beta barrel"/>
    <property type="match status" value="1"/>
</dbReference>
<evidence type="ECO:0000313" key="6">
    <source>
        <dbReference type="Proteomes" id="UP000078446"/>
    </source>
</evidence>
<evidence type="ECO:0000313" key="5">
    <source>
        <dbReference type="Proteomes" id="UP000078228"/>
    </source>
</evidence>
<reference evidence="5 6" key="1">
    <citation type="journal article" date="2016" name="Genome Biol. Evol.">
        <title>Comparative Genomic Analyses of the Moraxella catarrhalis Serosensitive and Seroresistant Lineages Demonstrate Their Independent Evolution.</title>
        <authorList>
            <person name="Earl J.P."/>
            <person name="de Vries S.P."/>
            <person name="Ahmed A."/>
            <person name="Powell E."/>
            <person name="Schultz M.P."/>
            <person name="Hermans P.W."/>
            <person name="Hill D.J."/>
            <person name="Zhou Z."/>
            <person name="Constantinidou C.I."/>
            <person name="Hu F.Z."/>
            <person name="Bootsma H.J."/>
            <person name="Ehrlich G.D."/>
        </authorList>
    </citation>
    <scope>NUCLEOTIDE SEQUENCE [LARGE SCALE GENOMIC DNA]</scope>
    <source>
        <strain evidence="3 5">Z7542</strain>
        <strain evidence="4 6">Z7574</strain>
    </source>
</reference>
<dbReference type="PANTHER" id="PTHR33606:SF3">
    <property type="entry name" value="PROTEIN YCII"/>
    <property type="match status" value="1"/>
</dbReference>
<dbReference type="InterPro" id="IPR005545">
    <property type="entry name" value="YCII"/>
</dbReference>
<keyword evidence="5" id="KW-1185">Reference proteome</keyword>
<evidence type="ECO:0000313" key="4">
    <source>
        <dbReference type="EMBL" id="OAU99954.1"/>
    </source>
</evidence>
<gene>
    <name evidence="4" type="ORF">AO382_1749</name>
    <name evidence="3" type="ORF">AO384_2080</name>
</gene>
<dbReference type="EMBL" id="LXHE01000017">
    <property type="protein sequence ID" value="OAU99954.1"/>
    <property type="molecule type" value="Genomic_DNA"/>
</dbReference>
<evidence type="ECO:0000259" key="2">
    <source>
        <dbReference type="Pfam" id="PF03795"/>
    </source>
</evidence>
<protein>
    <submittedName>
        <fullName evidence="3">YciL protein</fullName>
    </submittedName>
</protein>
<comment type="caution">
    <text evidence="3">The sequence shown here is derived from an EMBL/GenBank/DDBJ whole genome shotgun (WGS) entry which is preliminary data.</text>
</comment>
<feature type="domain" description="YCII-related" evidence="2">
    <location>
        <begin position="3"/>
        <end position="91"/>
    </location>
</feature>
<dbReference type="AlphaFoldDB" id="A0A198UE65"/>
<dbReference type="OrthoDB" id="9797014at2"/>
<dbReference type="NCBIfam" id="NF009504">
    <property type="entry name" value="PRK12863.1-4"/>
    <property type="match status" value="1"/>
</dbReference>
<dbReference type="Pfam" id="PF03795">
    <property type="entry name" value="YCII"/>
    <property type="match status" value="1"/>
</dbReference>
<dbReference type="RefSeq" id="WP_064609960.1">
    <property type="nucleotide sequence ID" value="NZ_LXHB01000019.1"/>
</dbReference>
<dbReference type="PATRIC" id="fig|480.236.peg.1024"/>
<comment type="similarity">
    <text evidence="1">Belongs to the YciI family.</text>
</comment>
<evidence type="ECO:0000256" key="1">
    <source>
        <dbReference type="ARBA" id="ARBA00007689"/>
    </source>
</evidence>
<dbReference type="InterPro" id="IPR051807">
    <property type="entry name" value="Sec-metab_biosynth-assoc"/>
</dbReference>
<name>A0A198UE65_MORCA</name>
<sequence>MPLFAIIGHDVADSLDKRTEARPAHLDRLNALMAQNRLIIAGPTPIAHGEPTMSGSLVVAEFEDIHAAKAWAAQDPYIIAGVYSHVDVKPFIQVLPKS</sequence>
<proteinExistence type="inferred from homology"/>
<dbReference type="Proteomes" id="UP000078446">
    <property type="component" value="Unassembled WGS sequence"/>
</dbReference>
<evidence type="ECO:0000313" key="3">
    <source>
        <dbReference type="EMBL" id="OAU94723.1"/>
    </source>
</evidence>
<dbReference type="InterPro" id="IPR011008">
    <property type="entry name" value="Dimeric_a/b-barrel"/>
</dbReference>
<dbReference type="Proteomes" id="UP000078228">
    <property type="component" value="Unassembled WGS sequence"/>
</dbReference>